<dbReference type="EMBL" id="JAWZYT010000517">
    <property type="protein sequence ID" value="KAK4322458.1"/>
    <property type="molecule type" value="Genomic_DNA"/>
</dbReference>
<gene>
    <name evidence="1" type="ORF">Pmani_006798</name>
</gene>
<accession>A0AAE1UFE9</accession>
<dbReference type="Proteomes" id="UP001292094">
    <property type="component" value="Unassembled WGS sequence"/>
</dbReference>
<name>A0AAE1UFE9_9EUCA</name>
<reference evidence="1" key="1">
    <citation type="submission" date="2023-11" db="EMBL/GenBank/DDBJ databases">
        <title>Genome assemblies of two species of porcelain crab, Petrolisthes cinctipes and Petrolisthes manimaculis (Anomura: Porcellanidae).</title>
        <authorList>
            <person name="Angst P."/>
        </authorList>
    </citation>
    <scope>NUCLEOTIDE SEQUENCE</scope>
    <source>
        <strain evidence="1">PB745_02</strain>
        <tissue evidence="1">Gill</tissue>
    </source>
</reference>
<sequence>MDIRSVVTRKPSGRPGDTGDYELWSHEVFRENVTERVYLVDTLQRGYPKQGNNLFPEKLDNFYGNQLKAITFEHAPSIVEIHDDEGGHTYDGRSYAIAIEFTEASIHFLLQQHLKAFITIPFCFSQAIPVETLGIWII</sequence>
<evidence type="ECO:0000313" key="1">
    <source>
        <dbReference type="EMBL" id="KAK4322458.1"/>
    </source>
</evidence>
<proteinExistence type="predicted"/>
<comment type="caution">
    <text evidence="1">The sequence shown here is derived from an EMBL/GenBank/DDBJ whole genome shotgun (WGS) entry which is preliminary data.</text>
</comment>
<keyword evidence="2" id="KW-1185">Reference proteome</keyword>
<organism evidence="1 2">
    <name type="scientific">Petrolisthes manimaculis</name>
    <dbReference type="NCBI Taxonomy" id="1843537"/>
    <lineage>
        <taxon>Eukaryota</taxon>
        <taxon>Metazoa</taxon>
        <taxon>Ecdysozoa</taxon>
        <taxon>Arthropoda</taxon>
        <taxon>Crustacea</taxon>
        <taxon>Multicrustacea</taxon>
        <taxon>Malacostraca</taxon>
        <taxon>Eumalacostraca</taxon>
        <taxon>Eucarida</taxon>
        <taxon>Decapoda</taxon>
        <taxon>Pleocyemata</taxon>
        <taxon>Anomura</taxon>
        <taxon>Galatheoidea</taxon>
        <taxon>Porcellanidae</taxon>
        <taxon>Petrolisthes</taxon>
    </lineage>
</organism>
<dbReference type="AlphaFoldDB" id="A0AAE1UFE9"/>
<evidence type="ECO:0000313" key="2">
    <source>
        <dbReference type="Proteomes" id="UP001292094"/>
    </source>
</evidence>
<protein>
    <submittedName>
        <fullName evidence="1">Uncharacterized protein</fullName>
    </submittedName>
</protein>